<reference evidence="1 2" key="1">
    <citation type="submission" date="2019-01" db="EMBL/GenBank/DDBJ databases">
        <title>Sequencing of cultivated peanut Arachis hypogaea provides insights into genome evolution and oil improvement.</title>
        <authorList>
            <person name="Chen X."/>
        </authorList>
    </citation>
    <scope>NUCLEOTIDE SEQUENCE [LARGE SCALE GENOMIC DNA]</scope>
    <source>
        <strain evidence="2">cv. Fuhuasheng</strain>
        <tissue evidence="1">Leaves</tissue>
    </source>
</reference>
<accession>A0A445EGB6</accession>
<protein>
    <submittedName>
        <fullName evidence="1">Uncharacterized protein</fullName>
    </submittedName>
</protein>
<dbReference type="EMBL" id="SDMP01000002">
    <property type="protein sequence ID" value="RYR74469.1"/>
    <property type="molecule type" value="Genomic_DNA"/>
</dbReference>
<proteinExistence type="predicted"/>
<name>A0A445EGB6_ARAHY</name>
<comment type="caution">
    <text evidence="1">The sequence shown here is derived from an EMBL/GenBank/DDBJ whole genome shotgun (WGS) entry which is preliminary data.</text>
</comment>
<dbReference type="Proteomes" id="UP000289738">
    <property type="component" value="Chromosome A02"/>
</dbReference>
<evidence type="ECO:0000313" key="2">
    <source>
        <dbReference type="Proteomes" id="UP000289738"/>
    </source>
</evidence>
<keyword evidence="2" id="KW-1185">Reference proteome</keyword>
<dbReference type="AlphaFoldDB" id="A0A445EGB6"/>
<organism evidence="1 2">
    <name type="scientific">Arachis hypogaea</name>
    <name type="common">Peanut</name>
    <dbReference type="NCBI Taxonomy" id="3818"/>
    <lineage>
        <taxon>Eukaryota</taxon>
        <taxon>Viridiplantae</taxon>
        <taxon>Streptophyta</taxon>
        <taxon>Embryophyta</taxon>
        <taxon>Tracheophyta</taxon>
        <taxon>Spermatophyta</taxon>
        <taxon>Magnoliopsida</taxon>
        <taxon>eudicotyledons</taxon>
        <taxon>Gunneridae</taxon>
        <taxon>Pentapetalae</taxon>
        <taxon>rosids</taxon>
        <taxon>fabids</taxon>
        <taxon>Fabales</taxon>
        <taxon>Fabaceae</taxon>
        <taxon>Papilionoideae</taxon>
        <taxon>50 kb inversion clade</taxon>
        <taxon>dalbergioids sensu lato</taxon>
        <taxon>Dalbergieae</taxon>
        <taxon>Pterocarpus clade</taxon>
        <taxon>Arachis</taxon>
    </lineage>
</organism>
<gene>
    <name evidence="1" type="ORF">Ahy_A02g009199</name>
</gene>
<sequence length="73" mass="8281">MEGEKLPPSLLLLQIDHCGLLGKHCKNKHQLIWPKISHIPDINGHQGIDNCYAGGFAFFLVSTIKMCIRKLLW</sequence>
<evidence type="ECO:0000313" key="1">
    <source>
        <dbReference type="EMBL" id="RYR74469.1"/>
    </source>
</evidence>